<reference evidence="1" key="2">
    <citation type="submission" date="2022-01" db="EMBL/GenBank/DDBJ databases">
        <authorList>
            <person name="Yamashiro T."/>
            <person name="Shiraishi A."/>
            <person name="Satake H."/>
            <person name="Nakayama K."/>
        </authorList>
    </citation>
    <scope>NUCLEOTIDE SEQUENCE</scope>
</reference>
<evidence type="ECO:0000313" key="2">
    <source>
        <dbReference type="Proteomes" id="UP001151760"/>
    </source>
</evidence>
<name>A0ABQ5D424_9ASTR</name>
<protein>
    <submittedName>
        <fullName evidence="1">Uncharacterized protein</fullName>
    </submittedName>
</protein>
<accession>A0ABQ5D424</accession>
<reference evidence="1" key="1">
    <citation type="journal article" date="2022" name="Int. J. Mol. Sci.">
        <title>Draft Genome of Tanacetum Coccineum: Genomic Comparison of Closely Related Tanacetum-Family Plants.</title>
        <authorList>
            <person name="Yamashiro T."/>
            <person name="Shiraishi A."/>
            <person name="Nakayama K."/>
            <person name="Satake H."/>
        </authorList>
    </citation>
    <scope>NUCLEOTIDE SEQUENCE</scope>
</reference>
<sequence>MYLFLWRYKAVKDRYLFHDPARTGGKGITQGHFNMLVYEFSFSLEPLRYYTKVVIPHSSRVKFIATCSYSINEYKHMMKAQVHVAQVFRYSNDEELNSGDDQLRLRWMIYLVVLADVAESVRDTIGFDYHSSIWCASFEALYEMKYRSPVLWAEIGESSLTGPESVLDTTDKAVLCNTPIKSQHNRIPLWGATS</sequence>
<keyword evidence="2" id="KW-1185">Reference proteome</keyword>
<proteinExistence type="predicted"/>
<organism evidence="1 2">
    <name type="scientific">Tanacetum coccineum</name>
    <dbReference type="NCBI Taxonomy" id="301880"/>
    <lineage>
        <taxon>Eukaryota</taxon>
        <taxon>Viridiplantae</taxon>
        <taxon>Streptophyta</taxon>
        <taxon>Embryophyta</taxon>
        <taxon>Tracheophyta</taxon>
        <taxon>Spermatophyta</taxon>
        <taxon>Magnoliopsida</taxon>
        <taxon>eudicotyledons</taxon>
        <taxon>Gunneridae</taxon>
        <taxon>Pentapetalae</taxon>
        <taxon>asterids</taxon>
        <taxon>campanulids</taxon>
        <taxon>Asterales</taxon>
        <taxon>Asteraceae</taxon>
        <taxon>Asteroideae</taxon>
        <taxon>Anthemideae</taxon>
        <taxon>Anthemidinae</taxon>
        <taxon>Tanacetum</taxon>
    </lineage>
</organism>
<dbReference type="EMBL" id="BQNB010014891">
    <property type="protein sequence ID" value="GJT33592.1"/>
    <property type="molecule type" value="Genomic_DNA"/>
</dbReference>
<dbReference type="Proteomes" id="UP001151760">
    <property type="component" value="Unassembled WGS sequence"/>
</dbReference>
<gene>
    <name evidence="1" type="ORF">Tco_0924011</name>
</gene>
<comment type="caution">
    <text evidence="1">The sequence shown here is derived from an EMBL/GenBank/DDBJ whole genome shotgun (WGS) entry which is preliminary data.</text>
</comment>
<evidence type="ECO:0000313" key="1">
    <source>
        <dbReference type="EMBL" id="GJT33592.1"/>
    </source>
</evidence>